<feature type="region of interest" description="Disordered" evidence="2">
    <location>
        <begin position="1"/>
        <end position="58"/>
    </location>
</feature>
<evidence type="ECO:0000313" key="4">
    <source>
        <dbReference type="EMBL" id="PUU72711.1"/>
    </source>
</evidence>
<feature type="compositionally biased region" description="Polar residues" evidence="2">
    <location>
        <begin position="1"/>
        <end position="16"/>
    </location>
</feature>
<dbReference type="SUPFAM" id="SSF89372">
    <property type="entry name" value="Fucose-specific lectin"/>
    <property type="match status" value="1"/>
</dbReference>
<protein>
    <submittedName>
        <fullName evidence="4">Uncharacterized protein</fullName>
    </submittedName>
</protein>
<dbReference type="EMBL" id="NESQ01000478">
    <property type="protein sequence ID" value="PUU72711.1"/>
    <property type="molecule type" value="Genomic_DNA"/>
</dbReference>
<evidence type="ECO:0000256" key="2">
    <source>
        <dbReference type="SAM" id="MobiDB-lite"/>
    </source>
</evidence>
<dbReference type="AlphaFoldDB" id="A0A2T6ZB47"/>
<evidence type="ECO:0000256" key="3">
    <source>
        <dbReference type="SAM" id="Phobius"/>
    </source>
</evidence>
<comment type="caution">
    <text evidence="4">The sequence shown here is derived from an EMBL/GenBank/DDBJ whole genome shotgun (WGS) entry which is preliminary data.</text>
</comment>
<organism evidence="4 5">
    <name type="scientific">Tuber borchii</name>
    <name type="common">White truffle</name>
    <dbReference type="NCBI Taxonomy" id="42251"/>
    <lineage>
        <taxon>Eukaryota</taxon>
        <taxon>Fungi</taxon>
        <taxon>Dikarya</taxon>
        <taxon>Ascomycota</taxon>
        <taxon>Pezizomycotina</taxon>
        <taxon>Pezizomycetes</taxon>
        <taxon>Pezizales</taxon>
        <taxon>Tuberaceae</taxon>
        <taxon>Tuber</taxon>
    </lineage>
</organism>
<feature type="transmembrane region" description="Helical" evidence="3">
    <location>
        <begin position="70"/>
        <end position="86"/>
    </location>
</feature>
<gene>
    <name evidence="4" type="ORF">B9Z19DRAFT_1136899</name>
</gene>
<comment type="similarity">
    <text evidence="1">Belongs to the fungal fucose-specific lectin family.</text>
</comment>
<keyword evidence="3" id="KW-0472">Membrane</keyword>
<name>A0A2T6ZB47_TUBBO</name>
<dbReference type="Gene3D" id="2.120.10.70">
    <property type="entry name" value="Fucose-specific lectin"/>
    <property type="match status" value="1"/>
</dbReference>
<keyword evidence="5" id="KW-1185">Reference proteome</keyword>
<sequence>MLSQQNIASQHSQSPQELEGADPYLSSEYNTSPGALHMPGPGLGDNQKEPDLGSGIEPSERKIWGLKRKTFVIMLGIFILLIIAVACQSQQSQNPQIAKPVVHWSKALTWRQNSPSPASSGGHPSIVTVTASISSSPIPTPIRKNTPFAAVNWNNGYIQLLYKHTDGSIRLQKNNGSQWGGQLAQVTKPKDDSGLAAIAWLDGDVRQVRVYTAGENNALTESVWNSSSRLWYDQGINDISTSKGIAPLAAGSHLTAYTWHDGKVLHIRVYYQGQDGYIREAAYDSTGHKGWWKGDSPAIQDFPRAKSGSGLAIVSFPDTNAREAKLFYQNMDGELRSFDAKPAATWVKTWQNFGFLRSLFGNGYGIYGAQVTAVSCILATGELALRIYFIRDGKLVEIWWTRKAGWNSWYMHDAVAPGVSTISSTDDVNVFFQTETGHFSDMSLNRHATQWQFTPIVQSS</sequence>
<dbReference type="Pfam" id="PF07938">
    <property type="entry name" value="Fungal_lectin"/>
    <property type="match status" value="1"/>
</dbReference>
<evidence type="ECO:0000313" key="5">
    <source>
        <dbReference type="Proteomes" id="UP000244722"/>
    </source>
</evidence>
<keyword evidence="3" id="KW-1133">Transmembrane helix</keyword>
<keyword evidence="3" id="KW-0812">Transmembrane</keyword>
<evidence type="ECO:0000256" key="1">
    <source>
        <dbReference type="ARBA" id="ARBA00009042"/>
    </source>
</evidence>
<dbReference type="OrthoDB" id="407298at2759"/>
<proteinExistence type="inferred from homology"/>
<dbReference type="Proteomes" id="UP000244722">
    <property type="component" value="Unassembled WGS sequence"/>
</dbReference>
<reference evidence="4 5" key="1">
    <citation type="submission" date="2017-04" db="EMBL/GenBank/DDBJ databases">
        <title>Draft genome sequence of Tuber borchii Vittad., a whitish edible truffle.</title>
        <authorList>
            <consortium name="DOE Joint Genome Institute"/>
            <person name="Murat C."/>
            <person name="Kuo A."/>
            <person name="Barry K.W."/>
            <person name="Clum A."/>
            <person name="Dockter R.B."/>
            <person name="Fauchery L."/>
            <person name="Iotti M."/>
            <person name="Kohler A."/>
            <person name="Labutti K."/>
            <person name="Lindquist E.A."/>
            <person name="Lipzen A."/>
            <person name="Ohm R.A."/>
            <person name="Wang M."/>
            <person name="Grigoriev I.V."/>
            <person name="Zambonelli A."/>
            <person name="Martin F.M."/>
        </authorList>
    </citation>
    <scope>NUCLEOTIDE SEQUENCE [LARGE SCALE GENOMIC DNA]</scope>
    <source>
        <strain evidence="4 5">Tbo3840</strain>
    </source>
</reference>
<accession>A0A2T6ZB47</accession>
<dbReference type="InterPro" id="IPR012475">
    <property type="entry name" value="Fungal_lectin"/>
</dbReference>